<evidence type="ECO:0008006" key="4">
    <source>
        <dbReference type="Google" id="ProtNLM"/>
    </source>
</evidence>
<dbReference type="SUPFAM" id="SSF103473">
    <property type="entry name" value="MFS general substrate transporter"/>
    <property type="match status" value="1"/>
</dbReference>
<protein>
    <recommendedName>
        <fullName evidence="4">Monocarboxylate transporter 10</fullName>
    </recommendedName>
</protein>
<accession>A0ABP0FW55</accession>
<evidence type="ECO:0000313" key="3">
    <source>
        <dbReference type="Proteomes" id="UP001642483"/>
    </source>
</evidence>
<feature type="transmembrane region" description="Helical" evidence="1">
    <location>
        <begin position="90"/>
        <end position="110"/>
    </location>
</feature>
<dbReference type="PANTHER" id="PTHR11360">
    <property type="entry name" value="MONOCARBOXYLATE TRANSPORTER"/>
    <property type="match status" value="1"/>
</dbReference>
<dbReference type="Pfam" id="PF07690">
    <property type="entry name" value="MFS_1"/>
    <property type="match status" value="1"/>
</dbReference>
<dbReference type="PANTHER" id="PTHR11360:SF284">
    <property type="entry name" value="EG:103B4.3 PROTEIN-RELATED"/>
    <property type="match status" value="1"/>
</dbReference>
<dbReference type="InterPro" id="IPR036259">
    <property type="entry name" value="MFS_trans_sf"/>
</dbReference>
<dbReference type="Proteomes" id="UP001642483">
    <property type="component" value="Unassembled WGS sequence"/>
</dbReference>
<keyword evidence="1" id="KW-0812">Transmembrane</keyword>
<feature type="transmembrane region" description="Helical" evidence="1">
    <location>
        <begin position="386"/>
        <end position="409"/>
    </location>
</feature>
<sequence>MEGNGEAQACRMSNINSNQKCRPTGTGTCLQGTASKPSDISNSVPDGGWGWVVTLASFFINIIIIGTHNCFGILYLDLVEEFQQSLSKTAWVGSIAFGCILVFAPSISILQFTYGFGFGFGTSLCYTQGAVMVARYFSSHRALASGIGLAGSTLGTLVMAPVYDGVRRCFGWRGSLRIISGCAGLTLLCAATYRPLTTTNDAKMSSGQQRKENLSGKKIVAELSLWKNKAFLVWAVGVGLAKLGYLIPWVHMVKLSTDLQLSRHFGSSLLQYMGISATVSRLITGKIADSPHVNRLYLSQFSAFLMGVINLTRPSFSSKGGLLFYALSLGILDGGIEILLPVMTLDLVGAEKLSLAWGCILAVISVSSMGPPLAGEIRELTGSYDGAFYLAGVPLILSAFTLCLIPVWAKHQPQVPASSILSIDPSHLNLDNLQRRKNLSEHNVSTRWFKEWQTRNRNADAEMNRPNNVVPTTNALEKYQVGEEAKNDKPFTLPLFQGK</sequence>
<feature type="transmembrane region" description="Helical" evidence="1">
    <location>
        <begin position="322"/>
        <end position="343"/>
    </location>
</feature>
<keyword evidence="3" id="KW-1185">Reference proteome</keyword>
<comment type="caution">
    <text evidence="2">The sequence shown here is derived from an EMBL/GenBank/DDBJ whole genome shotgun (WGS) entry which is preliminary data.</text>
</comment>
<name>A0ABP0FW55_CLALP</name>
<dbReference type="CDD" id="cd17352">
    <property type="entry name" value="MFS_MCT_SLC16"/>
    <property type="match status" value="1"/>
</dbReference>
<feature type="transmembrane region" description="Helical" evidence="1">
    <location>
        <begin position="355"/>
        <end position="374"/>
    </location>
</feature>
<reference evidence="2 3" key="1">
    <citation type="submission" date="2024-02" db="EMBL/GenBank/DDBJ databases">
        <authorList>
            <person name="Daric V."/>
            <person name="Darras S."/>
        </authorList>
    </citation>
    <scope>NUCLEOTIDE SEQUENCE [LARGE SCALE GENOMIC DNA]</scope>
</reference>
<feature type="transmembrane region" description="Helical" evidence="1">
    <location>
        <begin position="49"/>
        <end position="78"/>
    </location>
</feature>
<organism evidence="2 3">
    <name type="scientific">Clavelina lepadiformis</name>
    <name type="common">Light-bulb sea squirt</name>
    <name type="synonym">Ascidia lepadiformis</name>
    <dbReference type="NCBI Taxonomy" id="159417"/>
    <lineage>
        <taxon>Eukaryota</taxon>
        <taxon>Metazoa</taxon>
        <taxon>Chordata</taxon>
        <taxon>Tunicata</taxon>
        <taxon>Ascidiacea</taxon>
        <taxon>Aplousobranchia</taxon>
        <taxon>Clavelinidae</taxon>
        <taxon>Clavelina</taxon>
    </lineage>
</organism>
<dbReference type="Gene3D" id="1.20.1250.20">
    <property type="entry name" value="MFS general substrate transporter like domains"/>
    <property type="match status" value="1"/>
</dbReference>
<keyword evidence="1" id="KW-1133">Transmembrane helix</keyword>
<feature type="transmembrane region" description="Helical" evidence="1">
    <location>
        <begin position="231"/>
        <end position="252"/>
    </location>
</feature>
<dbReference type="InterPro" id="IPR011701">
    <property type="entry name" value="MFS"/>
</dbReference>
<evidence type="ECO:0000256" key="1">
    <source>
        <dbReference type="SAM" id="Phobius"/>
    </source>
</evidence>
<evidence type="ECO:0000313" key="2">
    <source>
        <dbReference type="EMBL" id="CAK8682634.1"/>
    </source>
</evidence>
<keyword evidence="1" id="KW-0472">Membrane</keyword>
<dbReference type="EMBL" id="CAWYQH010000096">
    <property type="protein sequence ID" value="CAK8682634.1"/>
    <property type="molecule type" value="Genomic_DNA"/>
</dbReference>
<feature type="transmembrane region" description="Helical" evidence="1">
    <location>
        <begin position="143"/>
        <end position="163"/>
    </location>
</feature>
<feature type="transmembrane region" description="Helical" evidence="1">
    <location>
        <begin position="175"/>
        <end position="196"/>
    </location>
</feature>
<gene>
    <name evidence="2" type="ORF">CVLEPA_LOCUS13288</name>
</gene>
<dbReference type="InterPro" id="IPR050327">
    <property type="entry name" value="Proton-linked_MCT"/>
</dbReference>
<proteinExistence type="predicted"/>